<comment type="caution">
    <text evidence="2">The sequence shown here is derived from an EMBL/GenBank/DDBJ whole genome shotgun (WGS) entry which is preliminary data.</text>
</comment>
<keyword evidence="3" id="KW-1185">Reference proteome</keyword>
<proteinExistence type="predicted"/>
<keyword evidence="1" id="KW-1133">Transmembrane helix</keyword>
<dbReference type="RefSeq" id="WP_314201940.1">
    <property type="nucleotide sequence ID" value="NZ_JAVTLL010000010.1"/>
</dbReference>
<keyword evidence="1" id="KW-0812">Transmembrane</keyword>
<evidence type="ECO:0000313" key="2">
    <source>
        <dbReference type="EMBL" id="MDT7842475.1"/>
    </source>
</evidence>
<sequence>MVMNMGRDAEQGVVELVYQPVVGDYAAALRERRSFNRAGRLQKVALVLIALAWALDLGLAVGGGDANMFLLIWMPLMVALLWFQPWLTARQVLKAAARNGVFRATVSEAGLTVVTEHSSTSVGFAAQPRYRETKELFVLYSDDKNATCFTVLPKRGVAHPAEVDRLREILGRNLTRV</sequence>
<accession>A0ABU3LTB4</accession>
<feature type="transmembrane region" description="Helical" evidence="1">
    <location>
        <begin position="44"/>
        <end position="62"/>
    </location>
</feature>
<reference evidence="3" key="1">
    <citation type="submission" date="2023-07" db="EMBL/GenBank/DDBJ databases">
        <title>Draft genome sequence of the endophytic actinobacterium Streptomyces justiciae WPN32, a potential antibiotic producer.</title>
        <authorList>
            <person name="Yasawong M."/>
            <person name="Pana W."/>
            <person name="Ganta P."/>
            <person name="Santapan N."/>
            <person name="Songngamsuk T."/>
            <person name="Phatcharaharikarn M."/>
            <person name="Kerdtoob S."/>
            <person name="Nantapong N."/>
        </authorList>
    </citation>
    <scope>NUCLEOTIDE SEQUENCE [LARGE SCALE GENOMIC DNA]</scope>
    <source>
        <strain evidence="3">WPN32</strain>
    </source>
</reference>
<evidence type="ECO:0000313" key="3">
    <source>
        <dbReference type="Proteomes" id="UP001257948"/>
    </source>
</evidence>
<keyword evidence="1" id="KW-0472">Membrane</keyword>
<evidence type="ECO:0000256" key="1">
    <source>
        <dbReference type="SAM" id="Phobius"/>
    </source>
</evidence>
<protein>
    <submittedName>
        <fullName evidence="2">YcxB family protein</fullName>
    </submittedName>
</protein>
<dbReference type="Proteomes" id="UP001257948">
    <property type="component" value="Unassembled WGS sequence"/>
</dbReference>
<organism evidence="2 3">
    <name type="scientific">Streptomyces justiciae</name>
    <dbReference type="NCBI Taxonomy" id="2780140"/>
    <lineage>
        <taxon>Bacteria</taxon>
        <taxon>Bacillati</taxon>
        <taxon>Actinomycetota</taxon>
        <taxon>Actinomycetes</taxon>
        <taxon>Kitasatosporales</taxon>
        <taxon>Streptomycetaceae</taxon>
        <taxon>Streptomyces</taxon>
    </lineage>
</organism>
<feature type="transmembrane region" description="Helical" evidence="1">
    <location>
        <begin position="68"/>
        <end position="89"/>
    </location>
</feature>
<dbReference type="EMBL" id="JAVTLL010000010">
    <property type="protein sequence ID" value="MDT7842475.1"/>
    <property type="molecule type" value="Genomic_DNA"/>
</dbReference>
<gene>
    <name evidence="2" type="ORF">RQC66_17200</name>
</gene>
<name>A0ABU3LTB4_9ACTN</name>